<dbReference type="EMBL" id="JAJQKU010000003">
    <property type="protein sequence ID" value="MCD9097674.1"/>
    <property type="molecule type" value="Genomic_DNA"/>
</dbReference>
<keyword evidence="3" id="KW-1185">Reference proteome</keyword>
<dbReference type="PANTHER" id="PTHR36836">
    <property type="entry name" value="COLANIC ACID BIOSYNTHESIS PROTEIN WCAK"/>
    <property type="match status" value="1"/>
</dbReference>
<dbReference type="Pfam" id="PF04230">
    <property type="entry name" value="PS_pyruv_trans"/>
    <property type="match status" value="1"/>
</dbReference>
<reference evidence="2" key="1">
    <citation type="submission" date="2021-12" db="EMBL/GenBank/DDBJ databases">
        <authorList>
            <person name="Ulrich A."/>
        </authorList>
    </citation>
    <scope>NUCLEOTIDE SEQUENCE</scope>
    <source>
        <strain evidence="2">A1P009</strain>
    </source>
</reference>
<organism evidence="2 3">
    <name type="scientific">Luteimonas fraxinea</name>
    <dbReference type="NCBI Taxonomy" id="2901869"/>
    <lineage>
        <taxon>Bacteria</taxon>
        <taxon>Pseudomonadati</taxon>
        <taxon>Pseudomonadota</taxon>
        <taxon>Gammaproteobacteria</taxon>
        <taxon>Lysobacterales</taxon>
        <taxon>Lysobacteraceae</taxon>
        <taxon>Luteimonas</taxon>
    </lineage>
</organism>
<name>A0ABS8UEL3_9GAMM</name>
<dbReference type="RefSeq" id="WP_232136758.1">
    <property type="nucleotide sequence ID" value="NZ_CP089507.1"/>
</dbReference>
<sequence length="395" mass="43254">MELVIVGEFDSDNVGDQLIGEGHAAIFSSHGNVRILPLEPTRKTVDLHNRSGARISRAGNFKSLHRTLYQSSTLYRHMVETCEQIIRWKAYRMHSENTIADADMLIVGGGQLLSDGTLRMLYRIYHLTEVAQARGIPVVVFGTGLTPGRTFVSRRILICVLRNLGSTNYFRDSASMSAARQAVPSIALSAEATPDCAIAGISNQQAIDPGAALVGIAPMSPTILARLGVSTHRIDEWWIDIITRLVINRERPVLFSTGVSLDMEYAASLQSRLAEKGFDIELLRKPTRPDELLEDLRSMKRILAQRLHASIAYYALGGLPASATWDTKVNEFYSRISLPGRIFEIGEGDPEVIARALVSPGQAGVAPSELSRISYKDGRDCVNQLSAVNKGVALA</sequence>
<evidence type="ECO:0000313" key="3">
    <source>
        <dbReference type="Proteomes" id="UP001430360"/>
    </source>
</evidence>
<gene>
    <name evidence="2" type="ORF">LTT95_12065</name>
</gene>
<evidence type="ECO:0000259" key="1">
    <source>
        <dbReference type="Pfam" id="PF04230"/>
    </source>
</evidence>
<accession>A0ABS8UEL3</accession>
<protein>
    <submittedName>
        <fullName evidence="2">Polysaccharide pyruvyl transferase family protein</fullName>
    </submittedName>
</protein>
<dbReference type="Proteomes" id="UP001430360">
    <property type="component" value="Unassembled WGS sequence"/>
</dbReference>
<dbReference type="PANTHER" id="PTHR36836:SF1">
    <property type="entry name" value="COLANIC ACID BIOSYNTHESIS PROTEIN WCAK"/>
    <property type="match status" value="1"/>
</dbReference>
<evidence type="ECO:0000313" key="2">
    <source>
        <dbReference type="EMBL" id="MCD9097674.1"/>
    </source>
</evidence>
<reference evidence="2" key="2">
    <citation type="journal article" date="2022" name="Syst. Appl. Microbiol.">
        <title>Physiological and genomic characterisation of Luteimonas fraxinea sp. nov., a bacterial species associated with trees tolerant to ash dieback.</title>
        <authorList>
            <person name="Ulrich K."/>
            <person name="Becker R."/>
            <person name="Behrendt U."/>
            <person name="Kube M."/>
            <person name="Schneck V."/>
            <person name="Ulrich A."/>
        </authorList>
    </citation>
    <scope>NUCLEOTIDE SEQUENCE</scope>
    <source>
        <strain evidence="2">A1P009</strain>
    </source>
</reference>
<feature type="domain" description="Polysaccharide pyruvyl transferase" evidence="1">
    <location>
        <begin position="13"/>
        <end position="312"/>
    </location>
</feature>
<proteinExistence type="predicted"/>
<comment type="caution">
    <text evidence="2">The sequence shown here is derived from an EMBL/GenBank/DDBJ whole genome shotgun (WGS) entry which is preliminary data.</text>
</comment>
<keyword evidence="2" id="KW-0808">Transferase</keyword>
<dbReference type="InterPro" id="IPR007345">
    <property type="entry name" value="Polysacch_pyruvyl_Trfase"/>
</dbReference>
<dbReference type="GO" id="GO:0016740">
    <property type="term" value="F:transferase activity"/>
    <property type="evidence" value="ECO:0007669"/>
    <property type="project" value="UniProtKB-KW"/>
</dbReference>